<protein>
    <recommendedName>
        <fullName evidence="3">RING-type domain-containing protein</fullName>
    </recommendedName>
</protein>
<gene>
    <name evidence="4" type="ORF">CALCODRAFT_83242</name>
</gene>
<dbReference type="EMBL" id="KV423928">
    <property type="protein sequence ID" value="KZT60707.1"/>
    <property type="molecule type" value="Genomic_DNA"/>
</dbReference>
<dbReference type="AlphaFoldDB" id="A0A165IKY3"/>
<name>A0A165IKY3_9BASI</name>
<accession>A0A165IKY3</accession>
<keyword evidence="1" id="KW-0479">Metal-binding</keyword>
<evidence type="ECO:0000256" key="2">
    <source>
        <dbReference type="SAM" id="MobiDB-lite"/>
    </source>
</evidence>
<evidence type="ECO:0000256" key="1">
    <source>
        <dbReference type="PROSITE-ProRule" id="PRU00175"/>
    </source>
</evidence>
<organism evidence="4 5">
    <name type="scientific">Calocera cornea HHB12733</name>
    <dbReference type="NCBI Taxonomy" id="1353952"/>
    <lineage>
        <taxon>Eukaryota</taxon>
        <taxon>Fungi</taxon>
        <taxon>Dikarya</taxon>
        <taxon>Basidiomycota</taxon>
        <taxon>Agaricomycotina</taxon>
        <taxon>Dacrymycetes</taxon>
        <taxon>Dacrymycetales</taxon>
        <taxon>Dacrymycetaceae</taxon>
        <taxon>Calocera</taxon>
    </lineage>
</organism>
<dbReference type="GO" id="GO:0016567">
    <property type="term" value="P:protein ubiquitination"/>
    <property type="evidence" value="ECO:0007669"/>
    <property type="project" value="TreeGrafter"/>
</dbReference>
<dbReference type="Pfam" id="PF13923">
    <property type="entry name" value="zf-C3HC4_2"/>
    <property type="match status" value="1"/>
</dbReference>
<evidence type="ECO:0000313" key="4">
    <source>
        <dbReference type="EMBL" id="KZT60707.1"/>
    </source>
</evidence>
<keyword evidence="1" id="KW-0862">Zinc</keyword>
<dbReference type="InterPro" id="IPR031824">
    <property type="entry name" value="RNF220_mid"/>
</dbReference>
<dbReference type="OrthoDB" id="6270329at2759"/>
<proteinExistence type="predicted"/>
<dbReference type="SUPFAM" id="SSF57850">
    <property type="entry name" value="RING/U-box"/>
    <property type="match status" value="1"/>
</dbReference>
<dbReference type="GO" id="GO:0008270">
    <property type="term" value="F:zinc ion binding"/>
    <property type="evidence" value="ECO:0007669"/>
    <property type="project" value="UniProtKB-KW"/>
</dbReference>
<dbReference type="PROSITE" id="PS50089">
    <property type="entry name" value="ZF_RING_2"/>
    <property type="match status" value="1"/>
</dbReference>
<evidence type="ECO:0000313" key="5">
    <source>
        <dbReference type="Proteomes" id="UP000076842"/>
    </source>
</evidence>
<dbReference type="GO" id="GO:0061630">
    <property type="term" value="F:ubiquitin protein ligase activity"/>
    <property type="evidence" value="ECO:0007669"/>
    <property type="project" value="TreeGrafter"/>
</dbReference>
<dbReference type="InterPro" id="IPR052443">
    <property type="entry name" value="E3_ubiq-ligase_RNF220-like"/>
</dbReference>
<dbReference type="Proteomes" id="UP000076842">
    <property type="component" value="Unassembled WGS sequence"/>
</dbReference>
<dbReference type="PANTHER" id="PTHR13459:SF1">
    <property type="entry name" value="E3 UBIQUITIN-PROTEIN LIGASE RNF220 ISOFORM X1"/>
    <property type="match status" value="1"/>
</dbReference>
<dbReference type="STRING" id="1353952.A0A165IKY3"/>
<keyword evidence="5" id="KW-1185">Reference proteome</keyword>
<dbReference type="InterPro" id="IPR001841">
    <property type="entry name" value="Znf_RING"/>
</dbReference>
<dbReference type="InterPro" id="IPR013083">
    <property type="entry name" value="Znf_RING/FYVE/PHD"/>
</dbReference>
<keyword evidence="1" id="KW-0863">Zinc-finger</keyword>
<dbReference type="InParanoid" id="A0A165IKY3"/>
<feature type="region of interest" description="Disordered" evidence="2">
    <location>
        <begin position="254"/>
        <end position="280"/>
    </location>
</feature>
<reference evidence="4 5" key="1">
    <citation type="journal article" date="2016" name="Mol. Biol. Evol.">
        <title>Comparative Genomics of Early-Diverging Mushroom-Forming Fungi Provides Insights into the Origins of Lignocellulose Decay Capabilities.</title>
        <authorList>
            <person name="Nagy L.G."/>
            <person name="Riley R."/>
            <person name="Tritt A."/>
            <person name="Adam C."/>
            <person name="Daum C."/>
            <person name="Floudas D."/>
            <person name="Sun H."/>
            <person name="Yadav J.S."/>
            <person name="Pangilinan J."/>
            <person name="Larsson K.H."/>
            <person name="Matsuura K."/>
            <person name="Barry K."/>
            <person name="Labutti K."/>
            <person name="Kuo R."/>
            <person name="Ohm R.A."/>
            <person name="Bhattacharya S.S."/>
            <person name="Shirouzu T."/>
            <person name="Yoshinaga Y."/>
            <person name="Martin F.M."/>
            <person name="Grigoriev I.V."/>
            <person name="Hibbett D.S."/>
        </authorList>
    </citation>
    <scope>NUCLEOTIDE SEQUENCE [LARGE SCALE GENOMIC DNA]</scope>
    <source>
        <strain evidence="4 5">HHB12733</strain>
    </source>
</reference>
<dbReference type="Gene3D" id="3.30.40.10">
    <property type="entry name" value="Zinc/RING finger domain, C3HC4 (zinc finger)"/>
    <property type="match status" value="1"/>
</dbReference>
<dbReference type="Pfam" id="PF15926">
    <property type="entry name" value="RNF220"/>
    <property type="match status" value="1"/>
</dbReference>
<evidence type="ECO:0000259" key="3">
    <source>
        <dbReference type="PROSITE" id="PS50089"/>
    </source>
</evidence>
<dbReference type="PANTHER" id="PTHR13459">
    <property type="entry name" value="E3 UBIQUITIN-PROTEIN LIGASE RNF220 ISOFORM X1"/>
    <property type="match status" value="1"/>
</dbReference>
<feature type="domain" description="RING-type" evidence="3">
    <location>
        <begin position="361"/>
        <end position="400"/>
    </location>
</feature>
<sequence length="413" mass="45150">MGVKRKRSSLAPPVGSSAVRTLAISTGESGTSLSLRPKRREAQMCGICGEKVPIKMLAYHIQLELDQLRTLDVPSQPHEARAEATGRRKAAVQARQSLRAQAPRARVATVLASDPTNLESTLTLVRRNRHERAARLREYGRSVSNIAAGPSSLSQRCPICEQEVMGEEDVIQAHVDACLAHLQLSRDREQEAEEEDADEYEWAGQRRVRVTALNGFAGTGFDVLNHSQGDIEDDLDIDGDDTVVFGAAQFGENDIIGNEAPDEGEDTENGSVISESGESRVRRRTLRDLVAEGKAVRAKPAEKGNAHEEEVISMGEAEELDCAVATAKESGSSSAVVQALEAKVKQLESVRVMTPGSSSYCRICLDPYDEPLISTQCWHVHCKECWMRSLGVSKLCPQCKCITLVGSLRRVYL</sequence>